<dbReference type="InterPro" id="IPR045275">
    <property type="entry name" value="MscS_archaea/bacteria_type"/>
</dbReference>
<accession>A0A4R6JB69</accession>
<dbReference type="RefSeq" id="WP_133877804.1">
    <property type="nucleotide sequence ID" value="NZ_BOMD01000074.1"/>
</dbReference>
<name>A0A4R6JB69_9ACTN</name>
<keyword evidence="2" id="KW-1133">Transmembrane helix</keyword>
<keyword evidence="2" id="KW-0472">Membrane</keyword>
<dbReference type="Pfam" id="PF00924">
    <property type="entry name" value="MS_channel_2nd"/>
    <property type="match status" value="1"/>
</dbReference>
<dbReference type="AlphaFoldDB" id="A0A4R6JB69"/>
<dbReference type="EMBL" id="SNWR01000002">
    <property type="protein sequence ID" value="TDO31745.1"/>
    <property type="molecule type" value="Genomic_DNA"/>
</dbReference>
<dbReference type="OrthoDB" id="2373720at2"/>
<gene>
    <name evidence="4" type="ORF">C8E87_7175</name>
</gene>
<evidence type="ECO:0000256" key="1">
    <source>
        <dbReference type="SAM" id="MobiDB-lite"/>
    </source>
</evidence>
<dbReference type="PANTHER" id="PTHR30221">
    <property type="entry name" value="SMALL-CONDUCTANCE MECHANOSENSITIVE CHANNEL"/>
    <property type="match status" value="1"/>
</dbReference>
<feature type="transmembrane region" description="Helical" evidence="2">
    <location>
        <begin position="18"/>
        <end position="35"/>
    </location>
</feature>
<evidence type="ECO:0000313" key="5">
    <source>
        <dbReference type="Proteomes" id="UP000294901"/>
    </source>
</evidence>
<dbReference type="Proteomes" id="UP000294901">
    <property type="component" value="Unassembled WGS sequence"/>
</dbReference>
<reference evidence="4 5" key="1">
    <citation type="submission" date="2019-03" db="EMBL/GenBank/DDBJ databases">
        <title>Sequencing the genomes of 1000 actinobacteria strains.</title>
        <authorList>
            <person name="Klenk H.-P."/>
        </authorList>
    </citation>
    <scope>NUCLEOTIDE SEQUENCE [LARGE SCALE GENOMIC DNA]</scope>
    <source>
        <strain evidence="4 5">DSM 43805</strain>
    </source>
</reference>
<protein>
    <submittedName>
        <fullName evidence="4">Mechanosensitive ion channel-like protein</fullName>
    </submittedName>
</protein>
<dbReference type="GO" id="GO:0008381">
    <property type="term" value="F:mechanosensitive monoatomic ion channel activity"/>
    <property type="evidence" value="ECO:0007669"/>
    <property type="project" value="InterPro"/>
</dbReference>
<keyword evidence="2" id="KW-0812">Transmembrane</keyword>
<feature type="transmembrane region" description="Helical" evidence="2">
    <location>
        <begin position="47"/>
        <end position="68"/>
    </location>
</feature>
<feature type="domain" description="Mechanosensitive ion channel MscS" evidence="3">
    <location>
        <begin position="132"/>
        <end position="198"/>
    </location>
</feature>
<dbReference type="PANTHER" id="PTHR30221:SF1">
    <property type="entry name" value="SMALL-CONDUCTANCE MECHANOSENSITIVE CHANNEL"/>
    <property type="match status" value="1"/>
</dbReference>
<organism evidence="4 5">
    <name type="scientific">Paractinoplanes brasiliensis</name>
    <dbReference type="NCBI Taxonomy" id="52695"/>
    <lineage>
        <taxon>Bacteria</taxon>
        <taxon>Bacillati</taxon>
        <taxon>Actinomycetota</taxon>
        <taxon>Actinomycetes</taxon>
        <taxon>Micromonosporales</taxon>
        <taxon>Micromonosporaceae</taxon>
        <taxon>Paractinoplanes</taxon>
    </lineage>
</organism>
<dbReference type="GO" id="GO:0016020">
    <property type="term" value="C:membrane"/>
    <property type="evidence" value="ECO:0007669"/>
    <property type="project" value="InterPro"/>
</dbReference>
<evidence type="ECO:0000256" key="2">
    <source>
        <dbReference type="SAM" id="Phobius"/>
    </source>
</evidence>
<evidence type="ECO:0000259" key="3">
    <source>
        <dbReference type="Pfam" id="PF00924"/>
    </source>
</evidence>
<dbReference type="InterPro" id="IPR006685">
    <property type="entry name" value="MscS_channel_2nd"/>
</dbReference>
<feature type="transmembrane region" description="Helical" evidence="2">
    <location>
        <begin position="89"/>
        <end position="111"/>
    </location>
</feature>
<evidence type="ECO:0000313" key="4">
    <source>
        <dbReference type="EMBL" id="TDO31745.1"/>
    </source>
</evidence>
<sequence>MFGMPLLEQHVRPDFRKAVVFGFIALAALVVGSQVGDIDSSVLRDRLMAYGCAVVVAVAGILASRTAAREVHRITQARAGVSAATPLRLLTLLGGYLVTVFAVCDLLGVGLQHLLVGGAVTGVILGLAAQPVLGNLFAGLVLLFARPYIPGQHVRVLSGAIGGPHYGTIISAGLLYTVLDTAEGPLNIPNSALLASAVGPSEGEPDDNPADPGDALPPSDHDAAALATATAIAETADDAERKNNGD</sequence>
<dbReference type="SUPFAM" id="SSF50182">
    <property type="entry name" value="Sm-like ribonucleoproteins"/>
    <property type="match status" value="1"/>
</dbReference>
<proteinExistence type="predicted"/>
<feature type="transmembrane region" description="Helical" evidence="2">
    <location>
        <begin position="123"/>
        <end position="145"/>
    </location>
</feature>
<keyword evidence="5" id="KW-1185">Reference proteome</keyword>
<comment type="caution">
    <text evidence="4">The sequence shown here is derived from an EMBL/GenBank/DDBJ whole genome shotgun (WGS) entry which is preliminary data.</text>
</comment>
<dbReference type="InterPro" id="IPR010920">
    <property type="entry name" value="LSM_dom_sf"/>
</dbReference>
<feature type="region of interest" description="Disordered" evidence="1">
    <location>
        <begin position="198"/>
        <end position="222"/>
    </location>
</feature>
<dbReference type="Gene3D" id="1.10.287.1260">
    <property type="match status" value="1"/>
</dbReference>